<gene>
    <name evidence="1" type="ORF">F383_02227</name>
    <name evidence="2" type="ORF">F383_07881</name>
    <name evidence="3" type="ORF">F383_30282</name>
</gene>
<sequence length="21" mass="2527">MDLFDMLIPYIIIPYIDITLN</sequence>
<dbReference type="EMBL" id="KN408468">
    <property type="protein sequence ID" value="KHG17528.1"/>
    <property type="molecule type" value="Genomic_DNA"/>
</dbReference>
<dbReference type="EMBL" id="KN401249">
    <property type="protein sequence ID" value="KHG14294.1"/>
    <property type="molecule type" value="Genomic_DNA"/>
</dbReference>
<evidence type="ECO:0000313" key="2">
    <source>
        <dbReference type="EMBL" id="KHG17528.1"/>
    </source>
</evidence>
<accession>A0A0B0PFA8</accession>
<dbReference type="AlphaFoldDB" id="A0A0B0PFA8"/>
<dbReference type="Proteomes" id="UP000032142">
    <property type="component" value="Unassembled WGS sequence"/>
</dbReference>
<reference evidence="3" key="1">
    <citation type="submission" date="2014-09" db="EMBL/GenBank/DDBJ databases">
        <title>G. arboreum L. cv. AKA8401 A2 genome assembly version 1.0.</title>
        <authorList>
            <person name="Mudge J."/>
            <person name="Ramaraj T."/>
            <person name="Lindquist I.E."/>
            <person name="Bharti A.K."/>
            <person name="Sundararajan A."/>
            <person name="Cameron C.T."/>
            <person name="Woodward J.E."/>
            <person name="May G.D."/>
            <person name="Brubaker C."/>
            <person name="Broadhvest J."/>
            <person name="Wilkins T.A."/>
        </authorList>
    </citation>
    <scope>NUCLEOTIDE SEQUENCE</scope>
</reference>
<name>A0A0B0PFA8_GOSAR</name>
<keyword evidence="4" id="KW-1185">Reference proteome</keyword>
<evidence type="ECO:0000313" key="1">
    <source>
        <dbReference type="EMBL" id="KHG14294.1"/>
    </source>
</evidence>
<reference evidence="4" key="2">
    <citation type="submission" date="2014-09" db="EMBL/GenBank/DDBJ databases">
        <authorList>
            <person name="Mudge J."/>
            <person name="Ramaraj T."/>
            <person name="Lindquist I.E."/>
            <person name="Bharti A.K."/>
            <person name="Sundararajan A."/>
            <person name="Cameron C.T."/>
            <person name="Woodward J.E."/>
            <person name="May G.D."/>
            <person name="Brubaker C."/>
            <person name="Broadhvest J."/>
            <person name="Wilkins T.A."/>
        </authorList>
    </citation>
    <scope>NUCLEOTIDE SEQUENCE</scope>
    <source>
        <strain evidence="4">cv. AKA8401</strain>
    </source>
</reference>
<evidence type="ECO:0000313" key="4">
    <source>
        <dbReference type="Proteomes" id="UP000032142"/>
    </source>
</evidence>
<proteinExistence type="predicted"/>
<protein>
    <submittedName>
        <fullName evidence="3">Uncharacterized protein</fullName>
    </submittedName>
</protein>
<organism evidence="3 4">
    <name type="scientific">Gossypium arboreum</name>
    <name type="common">Tree cotton</name>
    <name type="synonym">Gossypium nanking</name>
    <dbReference type="NCBI Taxonomy" id="29729"/>
    <lineage>
        <taxon>Eukaryota</taxon>
        <taxon>Viridiplantae</taxon>
        <taxon>Streptophyta</taxon>
        <taxon>Embryophyta</taxon>
        <taxon>Tracheophyta</taxon>
        <taxon>Spermatophyta</taxon>
        <taxon>Magnoliopsida</taxon>
        <taxon>eudicotyledons</taxon>
        <taxon>Gunneridae</taxon>
        <taxon>Pentapetalae</taxon>
        <taxon>rosids</taxon>
        <taxon>malvids</taxon>
        <taxon>Malvales</taxon>
        <taxon>Malvaceae</taxon>
        <taxon>Malvoideae</taxon>
        <taxon>Gossypium</taxon>
    </lineage>
</organism>
<dbReference type="EMBL" id="KN425728">
    <property type="protein sequence ID" value="KHG23630.1"/>
    <property type="molecule type" value="Genomic_DNA"/>
</dbReference>
<evidence type="ECO:0000313" key="3">
    <source>
        <dbReference type="EMBL" id="KHG23630.1"/>
    </source>
</evidence>